<gene>
    <name evidence="2" type="ORF">GCM10011343_20490</name>
</gene>
<feature type="transmembrane region" description="Helical" evidence="1">
    <location>
        <begin position="329"/>
        <end position="347"/>
    </location>
</feature>
<feature type="transmembrane region" description="Helical" evidence="1">
    <location>
        <begin position="184"/>
        <end position="204"/>
    </location>
</feature>
<name>A0A917DEE0_9FLAO</name>
<protein>
    <submittedName>
        <fullName evidence="2">Uncharacterized protein</fullName>
    </submittedName>
</protein>
<evidence type="ECO:0000256" key="1">
    <source>
        <dbReference type="SAM" id="Phobius"/>
    </source>
</evidence>
<evidence type="ECO:0000313" key="3">
    <source>
        <dbReference type="Proteomes" id="UP000625735"/>
    </source>
</evidence>
<organism evidence="2 3">
    <name type="scientific">Flavobacterium orientale</name>
    <dbReference type="NCBI Taxonomy" id="1756020"/>
    <lineage>
        <taxon>Bacteria</taxon>
        <taxon>Pseudomonadati</taxon>
        <taxon>Bacteroidota</taxon>
        <taxon>Flavobacteriia</taxon>
        <taxon>Flavobacteriales</taxon>
        <taxon>Flavobacteriaceae</taxon>
        <taxon>Flavobacterium</taxon>
    </lineage>
</organism>
<comment type="caution">
    <text evidence="2">The sequence shown here is derived from an EMBL/GenBank/DDBJ whole genome shotgun (WGS) entry which is preliminary data.</text>
</comment>
<feature type="transmembrane region" description="Helical" evidence="1">
    <location>
        <begin position="298"/>
        <end position="317"/>
    </location>
</feature>
<keyword evidence="1" id="KW-0812">Transmembrane</keyword>
<feature type="transmembrane region" description="Helical" evidence="1">
    <location>
        <begin position="100"/>
        <end position="119"/>
    </location>
</feature>
<keyword evidence="3" id="KW-1185">Reference proteome</keyword>
<keyword evidence="1" id="KW-1133">Transmembrane helix</keyword>
<dbReference type="Proteomes" id="UP000625735">
    <property type="component" value="Unassembled WGS sequence"/>
</dbReference>
<dbReference type="EMBL" id="BMFG01000007">
    <property type="protein sequence ID" value="GGD30183.1"/>
    <property type="molecule type" value="Genomic_DNA"/>
</dbReference>
<feature type="transmembrane region" description="Helical" evidence="1">
    <location>
        <begin position="264"/>
        <end position="286"/>
    </location>
</feature>
<dbReference type="AlphaFoldDB" id="A0A917DEE0"/>
<feature type="transmembrane region" description="Helical" evidence="1">
    <location>
        <begin position="67"/>
        <end position="93"/>
    </location>
</feature>
<keyword evidence="1" id="KW-0472">Membrane</keyword>
<reference evidence="2" key="1">
    <citation type="journal article" date="2014" name="Int. J. Syst. Evol. Microbiol.">
        <title>Complete genome sequence of Corynebacterium casei LMG S-19264T (=DSM 44701T), isolated from a smear-ripened cheese.</title>
        <authorList>
            <consortium name="US DOE Joint Genome Institute (JGI-PGF)"/>
            <person name="Walter F."/>
            <person name="Albersmeier A."/>
            <person name="Kalinowski J."/>
            <person name="Ruckert C."/>
        </authorList>
    </citation>
    <scope>NUCLEOTIDE SEQUENCE</scope>
    <source>
        <strain evidence="2">CGMCC 1.12506</strain>
    </source>
</reference>
<proteinExistence type="predicted"/>
<reference evidence="2" key="2">
    <citation type="submission" date="2020-09" db="EMBL/GenBank/DDBJ databases">
        <authorList>
            <person name="Sun Q."/>
            <person name="Zhou Y."/>
        </authorList>
    </citation>
    <scope>NUCLEOTIDE SEQUENCE</scope>
    <source>
        <strain evidence="2">CGMCC 1.12506</strain>
    </source>
</reference>
<sequence>MLLLGVYHIPFVVVSYYHRDARGHSDAHTYWSVYKDISERSWFSFLDFSTDFILFLNYYPIKLGLPFWFGFLVYGCIGYLGYYYFLKFTLIVFKDSSKKYLTPIIILVALWPSLHYWTATLGKEPIVFLSLSYIFWATVSTNRSLLKMGIAFLFLAFIRPHVALFLLTAYAIVGLFYFKTTLKRKSLFTVCALLVGGFLVHQVLQIARIKRLDWERIKRFNDFSLSSFSSSGSYVPMESYTLFYKMFSFYFRPLASDVKSLVQFFAAVENYVLLSLHVVALGMLLLYFHKLKKLRLSFMWWVSFIFMLICGVIYIWRYANLGIFMRTKIMYAPFWTVSLLYLIILLLPQSTNVIRKQHEGN</sequence>
<evidence type="ECO:0000313" key="2">
    <source>
        <dbReference type="EMBL" id="GGD30183.1"/>
    </source>
</evidence>
<accession>A0A917DEE0</accession>
<feature type="transmembrane region" description="Helical" evidence="1">
    <location>
        <begin position="152"/>
        <end position="178"/>
    </location>
</feature>